<name>A0A0E0ES71_9ORYZ</name>
<dbReference type="HOGENOM" id="CLU_2487224_0_0_1"/>
<evidence type="ECO:0000313" key="2">
    <source>
        <dbReference type="EnsemblPlants" id="OMERI09G08050.1"/>
    </source>
</evidence>
<dbReference type="Proteomes" id="UP000008021">
    <property type="component" value="Chromosome 9"/>
</dbReference>
<keyword evidence="3" id="KW-1185">Reference proteome</keyword>
<reference evidence="2" key="1">
    <citation type="submission" date="2015-04" db="UniProtKB">
        <authorList>
            <consortium name="EnsemblPlants"/>
        </authorList>
    </citation>
    <scope>IDENTIFICATION</scope>
</reference>
<dbReference type="AlphaFoldDB" id="A0A0E0ES71"/>
<accession>A0A0E0ES71</accession>
<reference evidence="2" key="2">
    <citation type="submission" date="2018-05" db="EMBL/GenBank/DDBJ databases">
        <title>OmerRS3 (Oryza meridionalis Reference Sequence Version 3).</title>
        <authorList>
            <person name="Zhang J."/>
            <person name="Kudrna D."/>
            <person name="Lee S."/>
            <person name="Talag J."/>
            <person name="Welchert J."/>
            <person name="Wing R.A."/>
        </authorList>
    </citation>
    <scope>NUCLEOTIDE SEQUENCE [LARGE SCALE GENOMIC DNA]</scope>
    <source>
        <strain evidence="2">cv. OR44</strain>
    </source>
</reference>
<feature type="compositionally biased region" description="Basic and acidic residues" evidence="1">
    <location>
        <begin position="43"/>
        <end position="53"/>
    </location>
</feature>
<proteinExistence type="predicted"/>
<organism evidence="2">
    <name type="scientific">Oryza meridionalis</name>
    <dbReference type="NCBI Taxonomy" id="40149"/>
    <lineage>
        <taxon>Eukaryota</taxon>
        <taxon>Viridiplantae</taxon>
        <taxon>Streptophyta</taxon>
        <taxon>Embryophyta</taxon>
        <taxon>Tracheophyta</taxon>
        <taxon>Spermatophyta</taxon>
        <taxon>Magnoliopsida</taxon>
        <taxon>Liliopsida</taxon>
        <taxon>Poales</taxon>
        <taxon>Poaceae</taxon>
        <taxon>BOP clade</taxon>
        <taxon>Oryzoideae</taxon>
        <taxon>Oryzeae</taxon>
        <taxon>Oryzinae</taxon>
        <taxon>Oryza</taxon>
    </lineage>
</organism>
<evidence type="ECO:0000256" key="1">
    <source>
        <dbReference type="SAM" id="MobiDB-lite"/>
    </source>
</evidence>
<dbReference type="EnsemblPlants" id="OMERI09G08050.1">
    <property type="protein sequence ID" value="OMERI09G08050.1"/>
    <property type="gene ID" value="OMERI09G08050"/>
</dbReference>
<sequence length="87" mass="8863">MLGAIPPLTAMLDESGCGSCGDVDAAGSKVNAAVTPRLPVAEKADVAAEEEHVGSSAHQQSWGRGRALDPTATSPYIQRPCTGSREG</sequence>
<protein>
    <submittedName>
        <fullName evidence="2">Uncharacterized protein</fullName>
    </submittedName>
</protein>
<evidence type="ECO:0000313" key="3">
    <source>
        <dbReference type="Proteomes" id="UP000008021"/>
    </source>
</evidence>
<dbReference type="Gramene" id="OMERI09G08050.1">
    <property type="protein sequence ID" value="OMERI09G08050.1"/>
    <property type="gene ID" value="OMERI09G08050"/>
</dbReference>
<feature type="region of interest" description="Disordered" evidence="1">
    <location>
        <begin position="43"/>
        <end position="87"/>
    </location>
</feature>